<evidence type="ECO:0000313" key="2">
    <source>
        <dbReference type="EMBL" id="KAK6194723.1"/>
    </source>
</evidence>
<feature type="signal peptide" evidence="1">
    <location>
        <begin position="1"/>
        <end position="19"/>
    </location>
</feature>
<dbReference type="PROSITE" id="PS51257">
    <property type="entry name" value="PROKAR_LIPOPROTEIN"/>
    <property type="match status" value="1"/>
</dbReference>
<sequence>MSRLITALLIASLVACALAQGGSPPAQQAPVGNAYGMAPHHGHANNNMMMNPWIWMLGGGNDMMWRMMMMQQFGPMGLFFGN</sequence>
<evidence type="ECO:0000313" key="3">
    <source>
        <dbReference type="Proteomes" id="UP001347796"/>
    </source>
</evidence>
<organism evidence="2 3">
    <name type="scientific">Patella caerulea</name>
    <name type="common">Rayed Mediterranean limpet</name>
    <dbReference type="NCBI Taxonomy" id="87958"/>
    <lineage>
        <taxon>Eukaryota</taxon>
        <taxon>Metazoa</taxon>
        <taxon>Spiralia</taxon>
        <taxon>Lophotrochozoa</taxon>
        <taxon>Mollusca</taxon>
        <taxon>Gastropoda</taxon>
        <taxon>Patellogastropoda</taxon>
        <taxon>Patelloidea</taxon>
        <taxon>Patellidae</taxon>
        <taxon>Patella</taxon>
    </lineage>
</organism>
<keyword evidence="3" id="KW-1185">Reference proteome</keyword>
<reference evidence="2 3" key="1">
    <citation type="submission" date="2024-01" db="EMBL/GenBank/DDBJ databases">
        <title>The genome of the rayed Mediterranean limpet Patella caerulea (Linnaeus, 1758).</title>
        <authorList>
            <person name="Anh-Thu Weber A."/>
            <person name="Halstead-Nussloch G."/>
        </authorList>
    </citation>
    <scope>NUCLEOTIDE SEQUENCE [LARGE SCALE GENOMIC DNA]</scope>
    <source>
        <strain evidence="2">AATW-2023a</strain>
        <tissue evidence="2">Whole specimen</tissue>
    </source>
</reference>
<gene>
    <name evidence="2" type="ORF">SNE40_000301</name>
</gene>
<accession>A0AAN8KGQ1</accession>
<feature type="chain" id="PRO_5043033775" evidence="1">
    <location>
        <begin position="20"/>
        <end position="82"/>
    </location>
</feature>
<dbReference type="EMBL" id="JAZGQO010000001">
    <property type="protein sequence ID" value="KAK6194723.1"/>
    <property type="molecule type" value="Genomic_DNA"/>
</dbReference>
<evidence type="ECO:0000256" key="1">
    <source>
        <dbReference type="SAM" id="SignalP"/>
    </source>
</evidence>
<proteinExistence type="predicted"/>
<comment type="caution">
    <text evidence="2">The sequence shown here is derived from an EMBL/GenBank/DDBJ whole genome shotgun (WGS) entry which is preliminary data.</text>
</comment>
<dbReference type="Proteomes" id="UP001347796">
    <property type="component" value="Unassembled WGS sequence"/>
</dbReference>
<dbReference type="AlphaFoldDB" id="A0AAN8KGQ1"/>
<name>A0AAN8KGQ1_PATCE</name>
<protein>
    <submittedName>
        <fullName evidence="2">Uncharacterized protein</fullName>
    </submittedName>
</protein>
<keyword evidence="1" id="KW-0732">Signal</keyword>